<evidence type="ECO:0000313" key="5">
    <source>
        <dbReference type="Proteomes" id="UP000648482"/>
    </source>
</evidence>
<comment type="caution">
    <text evidence="4">The sequence shown here is derived from an EMBL/GenBank/DDBJ whole genome shotgun (WGS) entry which is preliminary data.</text>
</comment>
<organism evidence="4 5">
    <name type="scientific">Pseudoalteromonas aliena SW19</name>
    <dbReference type="NCBI Taxonomy" id="1314866"/>
    <lineage>
        <taxon>Bacteria</taxon>
        <taxon>Pseudomonadati</taxon>
        <taxon>Pseudomonadota</taxon>
        <taxon>Gammaproteobacteria</taxon>
        <taxon>Alteromonadales</taxon>
        <taxon>Pseudoalteromonadaceae</taxon>
        <taxon>Pseudoalteromonas</taxon>
    </lineage>
</organism>
<gene>
    <name evidence="4" type="ORF">PALI_a3476</name>
</gene>
<dbReference type="InterPro" id="IPR016032">
    <property type="entry name" value="Sig_transdc_resp-reg_C-effctor"/>
</dbReference>
<dbReference type="SUPFAM" id="SSF46894">
    <property type="entry name" value="C-terminal effector domain of the bipartite response regulators"/>
    <property type="match status" value="1"/>
</dbReference>
<sequence length="671" mass="77105">MADITYKINDIIFSEVEQTLSFEKHTIELEVRESGVLAYFCKHANQQITRNELIDNVWHGQIVTDNAVNRVITKLRKALGDDAKNSKFIQTLPRIGYKLIATTNLIEPSKLESTDLSQPSYKWKVATFFLLIAATYLVLVFNTPEIKPLKTVTALTRDAGLESDAVISPNGKFLSYSSRNKGWKKLVIKNTATGAISQLNNNAGDASSATWSADSTNIIYMYNNRAVCQIKRVFLLDNAISREEVIHNCPIGSYGRVSYNHNNSKIVYSERRTPEQPYLLYTLDIQSGYKQKLNQPPPFNAGHIFFDLHPNEDKLLLSTPDEQQWHAFYLLDLKENTSTYLFKKDEYICCAIFNHTGNKIVVMGPYPNQSLVETDFTGNNTTKIINSTHLISPVSRINNSTDYIYSGSLLNFDISFYDEKLKTSVAVIDSSVVDRLPNISNDNQQLAYISREANTAQVWLYNVNNHSRSQISQFTDHQHYQDLLFSPDNIKLSLLMPYGIKLLNISTREAQLVKIPQQVARGMSWFDETTLAFSLKVEDKWRVHHYSIITEEITLIDEDWAYIKYSKNPKETAFISQNNELYINENRINLAKFNMIDYTRIFNFQVKDDHLYYLDNLSNSLNVIKMNLTNQQQESLLENVYPTKLTIVENGVYYTHMKSHSSDIFRTLNQD</sequence>
<evidence type="ECO:0000259" key="3">
    <source>
        <dbReference type="PROSITE" id="PS51755"/>
    </source>
</evidence>
<keyword evidence="5" id="KW-1185">Reference proteome</keyword>
<dbReference type="Proteomes" id="UP000648482">
    <property type="component" value="Unassembled WGS sequence"/>
</dbReference>
<evidence type="ECO:0000256" key="1">
    <source>
        <dbReference type="ARBA" id="ARBA00023125"/>
    </source>
</evidence>
<dbReference type="Pfam" id="PF00486">
    <property type="entry name" value="Trans_reg_C"/>
    <property type="match status" value="1"/>
</dbReference>
<dbReference type="CDD" id="cd00383">
    <property type="entry name" value="trans_reg_C"/>
    <property type="match status" value="1"/>
</dbReference>
<feature type="domain" description="OmpR/PhoB-type" evidence="3">
    <location>
        <begin position="3"/>
        <end position="101"/>
    </location>
</feature>
<dbReference type="Gene3D" id="1.10.10.10">
    <property type="entry name" value="Winged helix-like DNA-binding domain superfamily/Winged helix DNA-binding domain"/>
    <property type="match status" value="1"/>
</dbReference>
<dbReference type="PROSITE" id="PS51755">
    <property type="entry name" value="OMPR_PHOB"/>
    <property type="match status" value="1"/>
</dbReference>
<dbReference type="PANTHER" id="PTHR36842">
    <property type="entry name" value="PROTEIN TOLB HOMOLOG"/>
    <property type="match status" value="1"/>
</dbReference>
<dbReference type="InterPro" id="IPR011042">
    <property type="entry name" value="6-blade_b-propeller_TolB-like"/>
</dbReference>
<accession>A0ABR9DU15</accession>
<protein>
    <recommendedName>
        <fullName evidence="3">OmpR/PhoB-type domain-containing protein</fullName>
    </recommendedName>
</protein>
<dbReference type="SUPFAM" id="SSF82171">
    <property type="entry name" value="DPP6 N-terminal domain-like"/>
    <property type="match status" value="1"/>
</dbReference>
<name>A0ABR9DU15_9GAMM</name>
<feature type="DNA-binding region" description="OmpR/PhoB-type" evidence="2">
    <location>
        <begin position="3"/>
        <end position="101"/>
    </location>
</feature>
<dbReference type="RefSeq" id="WP_193154452.1">
    <property type="nucleotide sequence ID" value="NZ_AQGU01000017.1"/>
</dbReference>
<dbReference type="SUPFAM" id="SSF69304">
    <property type="entry name" value="Tricorn protease N-terminal domain"/>
    <property type="match status" value="1"/>
</dbReference>
<dbReference type="InterPro" id="IPR001867">
    <property type="entry name" value="OmpR/PhoB-type_DNA-bd"/>
</dbReference>
<dbReference type="EMBL" id="AQGU01000017">
    <property type="protein sequence ID" value="MBE0357842.1"/>
    <property type="molecule type" value="Genomic_DNA"/>
</dbReference>
<evidence type="ECO:0000313" key="4">
    <source>
        <dbReference type="EMBL" id="MBE0357842.1"/>
    </source>
</evidence>
<dbReference type="Gene3D" id="2.120.10.30">
    <property type="entry name" value="TolB, C-terminal domain"/>
    <property type="match status" value="2"/>
</dbReference>
<reference evidence="4 5" key="1">
    <citation type="submission" date="2015-06" db="EMBL/GenBank/DDBJ databases">
        <title>Genome sequence of Pseudoalteromonas aliena.</title>
        <authorList>
            <person name="Xie B.-B."/>
            <person name="Rong J.-C."/>
            <person name="Qin Q.-L."/>
            <person name="Zhang Y.-Z."/>
        </authorList>
    </citation>
    <scope>NUCLEOTIDE SEQUENCE [LARGE SCALE GENOMIC DNA]</scope>
    <source>
        <strain evidence="4 5">SW19</strain>
    </source>
</reference>
<keyword evidence="1 2" id="KW-0238">DNA-binding</keyword>
<evidence type="ECO:0000256" key="2">
    <source>
        <dbReference type="PROSITE-ProRule" id="PRU01091"/>
    </source>
</evidence>
<dbReference type="InterPro" id="IPR036388">
    <property type="entry name" value="WH-like_DNA-bd_sf"/>
</dbReference>
<proteinExistence type="predicted"/>
<dbReference type="SMART" id="SM00862">
    <property type="entry name" value="Trans_reg_C"/>
    <property type="match status" value="1"/>
</dbReference>